<dbReference type="Pfam" id="PF00497">
    <property type="entry name" value="SBP_bac_3"/>
    <property type="match status" value="1"/>
</dbReference>
<feature type="domain" description="Solute-binding protein family 3/N-terminal" evidence="1">
    <location>
        <begin position="43"/>
        <end position="266"/>
    </location>
</feature>
<dbReference type="RefSeq" id="WP_284243890.1">
    <property type="nucleotide sequence ID" value="NZ_BSST01000001.1"/>
</dbReference>
<proteinExistence type="predicted"/>
<reference evidence="2 3" key="1">
    <citation type="submission" date="2023-03" db="EMBL/GenBank/DDBJ databases">
        <title>Draft genome sequence of Thalassotalea insulae KCTC 62186T.</title>
        <authorList>
            <person name="Sawabe T."/>
        </authorList>
    </citation>
    <scope>NUCLEOTIDE SEQUENCE [LARGE SCALE GENOMIC DNA]</scope>
    <source>
        <strain evidence="2 3">KCTC 62186</strain>
    </source>
</reference>
<dbReference type="Gene3D" id="3.40.190.10">
    <property type="entry name" value="Periplasmic binding protein-like II"/>
    <property type="match status" value="2"/>
</dbReference>
<protein>
    <recommendedName>
        <fullName evidence="1">Solute-binding protein family 3/N-terminal domain-containing protein</fullName>
    </recommendedName>
</protein>
<organism evidence="2 3">
    <name type="scientific">Thalassotalea insulae</name>
    <dbReference type="NCBI Taxonomy" id="2056778"/>
    <lineage>
        <taxon>Bacteria</taxon>
        <taxon>Pseudomonadati</taxon>
        <taxon>Pseudomonadota</taxon>
        <taxon>Gammaproteobacteria</taxon>
        <taxon>Alteromonadales</taxon>
        <taxon>Colwelliaceae</taxon>
        <taxon>Thalassotalea</taxon>
    </lineage>
</organism>
<evidence type="ECO:0000313" key="3">
    <source>
        <dbReference type="Proteomes" id="UP001157186"/>
    </source>
</evidence>
<dbReference type="SUPFAM" id="SSF53850">
    <property type="entry name" value="Periplasmic binding protein-like II"/>
    <property type="match status" value="1"/>
</dbReference>
<accession>A0ABQ6GU53</accession>
<comment type="caution">
    <text evidence="2">The sequence shown here is derived from an EMBL/GenBank/DDBJ whole genome shotgun (WGS) entry which is preliminary data.</text>
</comment>
<dbReference type="PANTHER" id="PTHR38834">
    <property type="entry name" value="PERIPLASMIC SUBSTRATE BINDING PROTEIN FAMILY 3"/>
    <property type="match status" value="1"/>
</dbReference>
<name>A0ABQ6GU53_9GAMM</name>
<evidence type="ECO:0000313" key="2">
    <source>
        <dbReference type="EMBL" id="GLX77995.1"/>
    </source>
</evidence>
<dbReference type="Proteomes" id="UP001157186">
    <property type="component" value="Unassembled WGS sequence"/>
</dbReference>
<evidence type="ECO:0000259" key="1">
    <source>
        <dbReference type="Pfam" id="PF00497"/>
    </source>
</evidence>
<dbReference type="InterPro" id="IPR001638">
    <property type="entry name" value="Solute-binding_3/MltF_N"/>
</dbReference>
<keyword evidence="3" id="KW-1185">Reference proteome</keyword>
<dbReference type="EMBL" id="BSST01000001">
    <property type="protein sequence ID" value="GLX77995.1"/>
    <property type="molecule type" value="Genomic_DNA"/>
</dbReference>
<dbReference type="PANTHER" id="PTHR38834:SF3">
    <property type="entry name" value="SOLUTE-BINDING PROTEIN FAMILY 3_N-TERMINAL DOMAIN-CONTAINING PROTEIN"/>
    <property type="match status" value="1"/>
</dbReference>
<sequence>MSCIKNLIAANLFSNYLFSRLVLLALLTQVKVTSASEPELFLVTEHLPPYQIVDQNSQLSGFSVELVHEVLKRSGYSYQMNVYSWVRSYNLTLQKPNHCIFSIARLPIRENLFQWIGQITELNNAVIWGIKAKQHDKINDIEEIKKYLIAVNKNDATHLGLVERGFVENKNLYVLEHTNSLINLLMTRPEIDFIVADDITIAYRAELAGVDFDSLQRVFEVKDLQLDFHLACNKQTPKAITDKLTQALKSIHSDGFYQNTLAKWRGKMNHR</sequence>
<gene>
    <name evidence="2" type="ORF">tinsulaeT_13350</name>
</gene>